<gene>
    <name evidence="3" type="ORF">FA10DRAFT_267448</name>
</gene>
<organism evidence="3 4">
    <name type="scientific">Acaromyces ingoldii</name>
    <dbReference type="NCBI Taxonomy" id="215250"/>
    <lineage>
        <taxon>Eukaryota</taxon>
        <taxon>Fungi</taxon>
        <taxon>Dikarya</taxon>
        <taxon>Basidiomycota</taxon>
        <taxon>Ustilaginomycotina</taxon>
        <taxon>Exobasidiomycetes</taxon>
        <taxon>Exobasidiales</taxon>
        <taxon>Cryptobasidiaceae</taxon>
        <taxon>Acaromyces</taxon>
    </lineage>
</organism>
<accession>A0A316YPT0</accession>
<evidence type="ECO:0000313" key="4">
    <source>
        <dbReference type="Proteomes" id="UP000245768"/>
    </source>
</evidence>
<dbReference type="PROSITE" id="PS50090">
    <property type="entry name" value="MYB_LIKE"/>
    <property type="match status" value="3"/>
</dbReference>
<feature type="domain" description="Myb-like" evidence="1">
    <location>
        <begin position="121"/>
        <end position="163"/>
    </location>
</feature>
<feature type="domain" description="Myb-like" evidence="1">
    <location>
        <begin position="6"/>
        <end position="62"/>
    </location>
</feature>
<feature type="domain" description="Myb-like" evidence="1">
    <location>
        <begin position="68"/>
        <end position="114"/>
    </location>
</feature>
<reference evidence="3 4" key="1">
    <citation type="journal article" date="2018" name="Mol. Biol. Evol.">
        <title>Broad Genomic Sampling Reveals a Smut Pathogenic Ancestry of the Fungal Clade Ustilaginomycotina.</title>
        <authorList>
            <person name="Kijpornyongpan T."/>
            <person name="Mondo S.J."/>
            <person name="Barry K."/>
            <person name="Sandor L."/>
            <person name="Lee J."/>
            <person name="Lipzen A."/>
            <person name="Pangilinan J."/>
            <person name="LaButti K."/>
            <person name="Hainaut M."/>
            <person name="Henrissat B."/>
            <person name="Grigoriev I.V."/>
            <person name="Spatafora J.W."/>
            <person name="Aime M.C."/>
        </authorList>
    </citation>
    <scope>NUCLEOTIDE SEQUENCE [LARGE SCALE GENOMIC DNA]</scope>
    <source>
        <strain evidence="3 4">MCA 4198</strain>
    </source>
</reference>
<dbReference type="EMBL" id="KZ819636">
    <property type="protein sequence ID" value="PWN91036.1"/>
    <property type="molecule type" value="Genomic_DNA"/>
</dbReference>
<feature type="domain" description="HTH myb-type" evidence="2">
    <location>
        <begin position="6"/>
        <end position="58"/>
    </location>
</feature>
<evidence type="ECO:0000313" key="3">
    <source>
        <dbReference type="EMBL" id="PWN91036.1"/>
    </source>
</evidence>
<dbReference type="SMART" id="SM00717">
    <property type="entry name" value="SANT"/>
    <property type="match status" value="3"/>
</dbReference>
<dbReference type="AlphaFoldDB" id="A0A316YPT0"/>
<dbReference type="RefSeq" id="XP_025378234.1">
    <property type="nucleotide sequence ID" value="XM_025521912.1"/>
</dbReference>
<sequence>MAPTRTPTESTSPWLADEDERLKSLVEQYGSSRGKESRWTEVAARMPGRSVKACRKRWFYSLDPSVKRSNRWKPEEDAQLLALVALHGKSWVRVAQDMPGRTDDMCSARFYNVLETSSREWGADEDATLLLLHDELGNRWSEIARQLEGRSALACRNRCRKFHALATRTKSGDEQKWATAAAAAAATAAANASEWQSCGPSEDASRRNSDHSVLAHDVLDELDDFDFGSPAQLASTSSQLSDQQTEAQSADWAALEAILGRLLPNQGDADVALGFVRHLSWQS</sequence>
<feature type="domain" description="HTH myb-type" evidence="2">
    <location>
        <begin position="63"/>
        <end position="118"/>
    </location>
</feature>
<dbReference type="Pfam" id="PF00249">
    <property type="entry name" value="Myb_DNA-binding"/>
    <property type="match status" value="3"/>
</dbReference>
<dbReference type="CDD" id="cd00167">
    <property type="entry name" value="SANT"/>
    <property type="match status" value="3"/>
</dbReference>
<dbReference type="GO" id="GO:0005634">
    <property type="term" value="C:nucleus"/>
    <property type="evidence" value="ECO:0007669"/>
    <property type="project" value="TreeGrafter"/>
</dbReference>
<dbReference type="InParanoid" id="A0A316YPT0"/>
<dbReference type="Gene3D" id="1.10.10.60">
    <property type="entry name" value="Homeodomain-like"/>
    <property type="match status" value="3"/>
</dbReference>
<dbReference type="InterPro" id="IPR001005">
    <property type="entry name" value="SANT/Myb"/>
</dbReference>
<dbReference type="GO" id="GO:0000978">
    <property type="term" value="F:RNA polymerase II cis-regulatory region sequence-specific DNA binding"/>
    <property type="evidence" value="ECO:0007669"/>
    <property type="project" value="TreeGrafter"/>
</dbReference>
<evidence type="ECO:0008006" key="5">
    <source>
        <dbReference type="Google" id="ProtNLM"/>
    </source>
</evidence>
<dbReference type="STRING" id="215250.A0A316YPT0"/>
<proteinExistence type="predicted"/>
<dbReference type="SUPFAM" id="SSF46689">
    <property type="entry name" value="Homeodomain-like"/>
    <property type="match status" value="2"/>
</dbReference>
<dbReference type="InterPro" id="IPR050560">
    <property type="entry name" value="MYB_TF"/>
</dbReference>
<evidence type="ECO:0000259" key="2">
    <source>
        <dbReference type="PROSITE" id="PS51294"/>
    </source>
</evidence>
<evidence type="ECO:0000259" key="1">
    <source>
        <dbReference type="PROSITE" id="PS50090"/>
    </source>
</evidence>
<name>A0A316YPT0_9BASI</name>
<protein>
    <recommendedName>
        <fullName evidence="5">Homeodomain-like protein</fullName>
    </recommendedName>
</protein>
<dbReference type="OrthoDB" id="2143914at2759"/>
<dbReference type="GO" id="GO:0000981">
    <property type="term" value="F:DNA-binding transcription factor activity, RNA polymerase II-specific"/>
    <property type="evidence" value="ECO:0007669"/>
    <property type="project" value="TreeGrafter"/>
</dbReference>
<dbReference type="GeneID" id="37043828"/>
<dbReference type="InterPro" id="IPR009057">
    <property type="entry name" value="Homeodomain-like_sf"/>
</dbReference>
<dbReference type="Proteomes" id="UP000245768">
    <property type="component" value="Unassembled WGS sequence"/>
</dbReference>
<keyword evidence="4" id="KW-1185">Reference proteome</keyword>
<dbReference type="PANTHER" id="PTHR45614">
    <property type="entry name" value="MYB PROTEIN-RELATED"/>
    <property type="match status" value="1"/>
</dbReference>
<dbReference type="PROSITE" id="PS51294">
    <property type="entry name" value="HTH_MYB"/>
    <property type="match status" value="3"/>
</dbReference>
<feature type="domain" description="HTH myb-type" evidence="2">
    <location>
        <begin position="121"/>
        <end position="167"/>
    </location>
</feature>
<dbReference type="InterPro" id="IPR017930">
    <property type="entry name" value="Myb_dom"/>
</dbReference>